<dbReference type="InterPro" id="IPR015813">
    <property type="entry name" value="Pyrv/PenolPyrv_kinase-like_dom"/>
</dbReference>
<dbReference type="EMBL" id="UINC01094583">
    <property type="protein sequence ID" value="SVC49943.1"/>
    <property type="molecule type" value="Genomic_DNA"/>
</dbReference>
<evidence type="ECO:0000256" key="1">
    <source>
        <dbReference type="ARBA" id="ARBA00005568"/>
    </source>
</evidence>
<dbReference type="GO" id="GO:0046872">
    <property type="term" value="F:metal ion binding"/>
    <property type="evidence" value="ECO:0007669"/>
    <property type="project" value="UniProtKB-KW"/>
</dbReference>
<dbReference type="PANTHER" id="PTHR30502">
    <property type="entry name" value="2-KETO-3-DEOXY-L-RHAMNONATE ALDOLASE"/>
    <property type="match status" value="1"/>
</dbReference>
<organism evidence="5">
    <name type="scientific">marine metagenome</name>
    <dbReference type="NCBI Taxonomy" id="408172"/>
    <lineage>
        <taxon>unclassified sequences</taxon>
        <taxon>metagenomes</taxon>
        <taxon>ecological metagenomes</taxon>
    </lineage>
</organism>
<comment type="similarity">
    <text evidence="1">Belongs to the HpcH/HpaI aldolase family.</text>
</comment>
<protein>
    <recommendedName>
        <fullName evidence="4">HpcH/HpaI aldolase/citrate lyase domain-containing protein</fullName>
    </recommendedName>
</protein>
<dbReference type="SUPFAM" id="SSF51621">
    <property type="entry name" value="Phosphoenolpyruvate/pyruvate domain"/>
    <property type="match status" value="1"/>
</dbReference>
<reference evidence="5" key="1">
    <citation type="submission" date="2018-05" db="EMBL/GenBank/DDBJ databases">
        <authorList>
            <person name="Lanie J.A."/>
            <person name="Ng W.-L."/>
            <person name="Kazmierczak K.M."/>
            <person name="Andrzejewski T.M."/>
            <person name="Davidsen T.M."/>
            <person name="Wayne K.J."/>
            <person name="Tettelin H."/>
            <person name="Glass J.I."/>
            <person name="Rusch D."/>
            <person name="Podicherti R."/>
            <person name="Tsui H.-C.T."/>
            <person name="Winkler M.E."/>
        </authorList>
    </citation>
    <scope>NUCLEOTIDE SEQUENCE</scope>
</reference>
<dbReference type="InterPro" id="IPR040442">
    <property type="entry name" value="Pyrv_kinase-like_dom_sf"/>
</dbReference>
<proteinExistence type="inferred from homology"/>
<keyword evidence="2" id="KW-0479">Metal-binding</keyword>
<dbReference type="InterPro" id="IPR005000">
    <property type="entry name" value="Aldolase/citrate-lyase_domain"/>
</dbReference>
<dbReference type="GO" id="GO:0005737">
    <property type="term" value="C:cytoplasm"/>
    <property type="evidence" value="ECO:0007669"/>
    <property type="project" value="TreeGrafter"/>
</dbReference>
<evidence type="ECO:0000256" key="2">
    <source>
        <dbReference type="ARBA" id="ARBA00022723"/>
    </source>
</evidence>
<keyword evidence="3" id="KW-0456">Lyase</keyword>
<gene>
    <name evidence="5" type="ORF">METZ01_LOCUS302797</name>
</gene>
<evidence type="ECO:0000313" key="5">
    <source>
        <dbReference type="EMBL" id="SVC49943.1"/>
    </source>
</evidence>
<dbReference type="Gene3D" id="3.20.20.60">
    <property type="entry name" value="Phosphoenolpyruvate-binding domains"/>
    <property type="match status" value="1"/>
</dbReference>
<name>A0A382MLT1_9ZZZZ</name>
<dbReference type="Pfam" id="PF03328">
    <property type="entry name" value="HpcH_HpaI"/>
    <property type="match status" value="1"/>
</dbReference>
<sequence>MNGEQLRKKTSGGGIAYGTMLSMGRNPRWSQAISSFGLDYVIIDTEHAPRSRAEVADFLAAFTYSGVVPIVRIPIPASHYVTMYIDAGAQGVLAPYCETVDQVKEVVAAARWRPLKGALAEKAVETGELPSEATRAYLENRNKNNVCIIGIESVPAIENLENMLKVEGIDAIFVGPNDLTITLGIPDQYDHPDYEAALREIIAKSEAAGKPVLIHHQTVELTQKWLREGARFVLYSSDARTMHNGYREEFGEIKSVGSELGGETIGAVGESEEII</sequence>
<dbReference type="PANTHER" id="PTHR30502:SF0">
    <property type="entry name" value="PHOSPHOENOLPYRUVATE CARBOXYLASE FAMILY PROTEIN"/>
    <property type="match status" value="1"/>
</dbReference>
<evidence type="ECO:0000259" key="4">
    <source>
        <dbReference type="Pfam" id="PF03328"/>
    </source>
</evidence>
<evidence type="ECO:0000256" key="3">
    <source>
        <dbReference type="ARBA" id="ARBA00023239"/>
    </source>
</evidence>
<dbReference type="InterPro" id="IPR050251">
    <property type="entry name" value="HpcH-HpaI_aldolase"/>
</dbReference>
<feature type="domain" description="HpcH/HpaI aldolase/citrate lyase" evidence="4">
    <location>
        <begin position="22"/>
        <end position="242"/>
    </location>
</feature>
<dbReference type="GO" id="GO:0016832">
    <property type="term" value="F:aldehyde-lyase activity"/>
    <property type="evidence" value="ECO:0007669"/>
    <property type="project" value="TreeGrafter"/>
</dbReference>
<dbReference type="AlphaFoldDB" id="A0A382MLT1"/>
<accession>A0A382MLT1</accession>